<dbReference type="Gene3D" id="1.10.4080.10">
    <property type="entry name" value="ADP-ribosylation/Crystallin J1"/>
    <property type="match status" value="1"/>
</dbReference>
<feature type="non-terminal residue" evidence="3">
    <location>
        <position position="179"/>
    </location>
</feature>
<dbReference type="AlphaFoldDB" id="K1RX28"/>
<dbReference type="InterPro" id="IPR050792">
    <property type="entry name" value="ADP-ribosylglycohydrolase"/>
</dbReference>
<organism evidence="3">
    <name type="scientific">human gut metagenome</name>
    <dbReference type="NCBI Taxonomy" id="408170"/>
    <lineage>
        <taxon>unclassified sequences</taxon>
        <taxon>metagenomes</taxon>
        <taxon>organismal metagenomes</taxon>
    </lineage>
</organism>
<dbReference type="EMBL" id="AJWY01011330">
    <property type="protein sequence ID" value="EKC53052.1"/>
    <property type="molecule type" value="Genomic_DNA"/>
</dbReference>
<gene>
    <name evidence="3" type="ORF">LEA_16570</name>
</gene>
<evidence type="ECO:0000256" key="1">
    <source>
        <dbReference type="ARBA" id="ARBA00010702"/>
    </source>
</evidence>
<protein>
    <submittedName>
        <fullName evidence="3">ADP-ribosylglycohydrolase</fullName>
    </submittedName>
</protein>
<comment type="similarity">
    <text evidence="1">Belongs to the ADP-ribosylglycohydrolase family.</text>
</comment>
<sequence>MKNIDKYRGCLIGGAAGDALGYAVEFLDDAAIFSKYGENGITEYSLVNGVAEISDDTQMTLFTANALLLGTTRGMTRGIMGSYPSYISLCYKEWLRTQYEQFPLNEEYSYTWLINVPELFARRAPGNTCISAIENGANGTLEEPINRSKGCGGIIACCTNRFIFCRDKRYSVSEIDKIG</sequence>
<dbReference type="SUPFAM" id="SSF101478">
    <property type="entry name" value="ADP-ribosylglycohydrolase"/>
    <property type="match status" value="1"/>
</dbReference>
<name>K1RX28_9ZZZZ</name>
<proteinExistence type="inferred from homology"/>
<reference evidence="3" key="1">
    <citation type="journal article" date="2013" name="Environ. Microbiol.">
        <title>Microbiota from the distal guts of lean and obese adolescents exhibit partial functional redundancy besides clear differences in community structure.</title>
        <authorList>
            <person name="Ferrer M."/>
            <person name="Ruiz A."/>
            <person name="Lanza F."/>
            <person name="Haange S.B."/>
            <person name="Oberbach A."/>
            <person name="Till H."/>
            <person name="Bargiela R."/>
            <person name="Campoy C."/>
            <person name="Segura M.T."/>
            <person name="Richter M."/>
            <person name="von Bergen M."/>
            <person name="Seifert J."/>
            <person name="Suarez A."/>
        </authorList>
    </citation>
    <scope>NUCLEOTIDE SEQUENCE</scope>
</reference>
<dbReference type="Pfam" id="PF03747">
    <property type="entry name" value="ADP_ribosyl_GH"/>
    <property type="match status" value="1"/>
</dbReference>
<evidence type="ECO:0000256" key="2">
    <source>
        <dbReference type="ARBA" id="ARBA00022801"/>
    </source>
</evidence>
<dbReference type="GO" id="GO:0016787">
    <property type="term" value="F:hydrolase activity"/>
    <property type="evidence" value="ECO:0007669"/>
    <property type="project" value="UniProtKB-KW"/>
</dbReference>
<dbReference type="InterPro" id="IPR036705">
    <property type="entry name" value="Ribosyl_crysJ1_sf"/>
</dbReference>
<dbReference type="InterPro" id="IPR005502">
    <property type="entry name" value="Ribosyl_crysJ1"/>
</dbReference>
<dbReference type="PANTHER" id="PTHR16222:SF24">
    <property type="entry name" value="ADP-RIBOSYLHYDROLASE ARH3"/>
    <property type="match status" value="1"/>
</dbReference>
<evidence type="ECO:0000313" key="3">
    <source>
        <dbReference type="EMBL" id="EKC53052.1"/>
    </source>
</evidence>
<dbReference type="PANTHER" id="PTHR16222">
    <property type="entry name" value="ADP-RIBOSYLGLYCOHYDROLASE"/>
    <property type="match status" value="1"/>
</dbReference>
<keyword evidence="2 3" id="KW-0378">Hydrolase</keyword>
<accession>K1RX28</accession>
<comment type="caution">
    <text evidence="3">The sequence shown here is derived from an EMBL/GenBank/DDBJ whole genome shotgun (WGS) entry which is preliminary data.</text>
</comment>